<dbReference type="EMBL" id="HBUF01599000">
    <property type="protein sequence ID" value="CAG6775581.1"/>
    <property type="molecule type" value="Transcribed_RNA"/>
</dbReference>
<evidence type="ECO:0000313" key="2">
    <source>
        <dbReference type="EMBL" id="CAG6775581.1"/>
    </source>
</evidence>
<accession>A0A8D9B5S8</accession>
<protein>
    <submittedName>
        <fullName evidence="2">Uncharacterized protein</fullName>
    </submittedName>
</protein>
<keyword evidence="1" id="KW-0812">Transmembrane</keyword>
<reference evidence="2" key="1">
    <citation type="submission" date="2021-05" db="EMBL/GenBank/DDBJ databases">
        <authorList>
            <person name="Alioto T."/>
            <person name="Alioto T."/>
            <person name="Gomez Garrido J."/>
        </authorList>
    </citation>
    <scope>NUCLEOTIDE SEQUENCE</scope>
</reference>
<feature type="transmembrane region" description="Helical" evidence="1">
    <location>
        <begin position="175"/>
        <end position="194"/>
    </location>
</feature>
<keyword evidence="1" id="KW-0472">Membrane</keyword>
<feature type="transmembrane region" description="Helical" evidence="1">
    <location>
        <begin position="145"/>
        <end position="163"/>
    </location>
</feature>
<sequence length="259" mass="29226">MNPTLSILNHSMVILNHSIIIILTHSMAILTHSIVTYFTHSIIILTRSMVKFSIIQRSSLVFTQLLHTWFLFRSSIRTALFTISTFRRTALFSISTFRSISLTVSRLSNIFLVFIISDLGTNLFLRRYVIISSLTDILLHTMIRISIRAVPLTSCGLCNVLLVSSGNSSVSRFSYILLTPSVFVSVSRFSHILLTPSVFVSVSRFSHILLTPSVFVSVSSLFPIDKFFQFTLFIIILLLLFIITEWKLKAAPSARLTTA</sequence>
<feature type="transmembrane region" description="Helical" evidence="1">
    <location>
        <begin position="106"/>
        <end position="125"/>
    </location>
</feature>
<keyword evidence="1" id="KW-1133">Transmembrane helix</keyword>
<organism evidence="2">
    <name type="scientific">Cacopsylla melanoneura</name>
    <dbReference type="NCBI Taxonomy" id="428564"/>
    <lineage>
        <taxon>Eukaryota</taxon>
        <taxon>Metazoa</taxon>
        <taxon>Ecdysozoa</taxon>
        <taxon>Arthropoda</taxon>
        <taxon>Hexapoda</taxon>
        <taxon>Insecta</taxon>
        <taxon>Pterygota</taxon>
        <taxon>Neoptera</taxon>
        <taxon>Paraneoptera</taxon>
        <taxon>Hemiptera</taxon>
        <taxon>Sternorrhyncha</taxon>
        <taxon>Psylloidea</taxon>
        <taxon>Psyllidae</taxon>
        <taxon>Psyllinae</taxon>
        <taxon>Cacopsylla</taxon>
    </lineage>
</organism>
<feature type="transmembrane region" description="Helical" evidence="1">
    <location>
        <begin position="230"/>
        <end position="248"/>
    </location>
</feature>
<feature type="transmembrane region" description="Helical" evidence="1">
    <location>
        <begin position="66"/>
        <end position="86"/>
    </location>
</feature>
<dbReference type="AlphaFoldDB" id="A0A8D9B5S8"/>
<name>A0A8D9B5S8_9HEMI</name>
<evidence type="ECO:0000256" key="1">
    <source>
        <dbReference type="SAM" id="Phobius"/>
    </source>
</evidence>
<feature type="transmembrane region" description="Helical" evidence="1">
    <location>
        <begin position="20"/>
        <end position="45"/>
    </location>
</feature>
<proteinExistence type="predicted"/>